<keyword evidence="8" id="KW-1185">Reference proteome</keyword>
<dbReference type="Proteomes" id="UP000240728">
    <property type="component" value="Unassembled WGS sequence"/>
</dbReference>
<comment type="catalytic activity">
    <reaction evidence="6">
        <text>a fatty acyl-[ACP] + S-adenosyl-L-methionine = an N-acyl-L-homoserine lactone + S-methyl-5'-thioadenosine + holo-[ACP] + H(+)</text>
        <dbReference type="Rhea" id="RHEA:10096"/>
        <dbReference type="Rhea" id="RHEA-COMP:9685"/>
        <dbReference type="Rhea" id="RHEA-COMP:14125"/>
        <dbReference type="ChEBI" id="CHEBI:15378"/>
        <dbReference type="ChEBI" id="CHEBI:17509"/>
        <dbReference type="ChEBI" id="CHEBI:55474"/>
        <dbReference type="ChEBI" id="CHEBI:59789"/>
        <dbReference type="ChEBI" id="CHEBI:64479"/>
        <dbReference type="ChEBI" id="CHEBI:138651"/>
        <dbReference type="EC" id="2.3.1.184"/>
    </reaction>
</comment>
<dbReference type="Pfam" id="PF17327">
    <property type="entry name" value="AHL_synthase"/>
    <property type="match status" value="1"/>
</dbReference>
<keyword evidence="5" id="KW-0071">Autoinducer synthesis</keyword>
<dbReference type="GO" id="GO:0061579">
    <property type="term" value="F:N-acyl homoserine lactone synthase activity"/>
    <property type="evidence" value="ECO:0007669"/>
    <property type="project" value="UniProtKB-EC"/>
</dbReference>
<keyword evidence="4" id="KW-0949">S-adenosyl-L-methionine</keyword>
<evidence type="ECO:0000256" key="3">
    <source>
        <dbReference type="ARBA" id="ARBA00022654"/>
    </source>
</evidence>
<protein>
    <recommendedName>
        <fullName evidence="2">acyl-homoserine-lactone synthase</fullName>
        <ecNumber evidence="2">2.3.1.184</ecNumber>
    </recommendedName>
</protein>
<evidence type="ECO:0000313" key="7">
    <source>
        <dbReference type="EMBL" id="PSX45267.1"/>
    </source>
</evidence>
<dbReference type="InterPro" id="IPR035304">
    <property type="entry name" value="AHL_synthase"/>
</dbReference>
<name>A0AAX0YUX4_9GAMM</name>
<dbReference type="EC" id="2.3.1.184" evidence="2"/>
<reference evidence="7 8" key="1">
    <citation type="submission" date="2018-01" db="EMBL/GenBank/DDBJ databases">
        <title>Whole genome sequencing of Histamine producing bacteria.</title>
        <authorList>
            <person name="Butler K."/>
        </authorList>
    </citation>
    <scope>NUCLEOTIDE SEQUENCE [LARGE SCALE GENOMIC DNA]</scope>
    <source>
        <strain evidence="7 8">A1-4</strain>
    </source>
</reference>
<gene>
    <name evidence="7" type="ORF">C0W53_08530</name>
</gene>
<evidence type="ECO:0000256" key="5">
    <source>
        <dbReference type="ARBA" id="ARBA00022929"/>
    </source>
</evidence>
<organism evidence="7 8">
    <name type="scientific">Photobacterium kishitanii</name>
    <dbReference type="NCBI Taxonomy" id="318456"/>
    <lineage>
        <taxon>Bacteria</taxon>
        <taxon>Pseudomonadati</taxon>
        <taxon>Pseudomonadota</taxon>
        <taxon>Gammaproteobacteria</taxon>
        <taxon>Vibrionales</taxon>
        <taxon>Vibrionaceae</taxon>
        <taxon>Photobacterium</taxon>
    </lineage>
</organism>
<comment type="caution">
    <text evidence="7">The sequence shown here is derived from an EMBL/GenBank/DDBJ whole genome shotgun (WGS) entry which is preliminary data.</text>
</comment>
<evidence type="ECO:0000256" key="2">
    <source>
        <dbReference type="ARBA" id="ARBA00012340"/>
    </source>
</evidence>
<evidence type="ECO:0000256" key="4">
    <source>
        <dbReference type="ARBA" id="ARBA00022691"/>
    </source>
</evidence>
<dbReference type="EMBL" id="PYOZ01000004">
    <property type="protein sequence ID" value="PSX45267.1"/>
    <property type="molecule type" value="Genomic_DNA"/>
</dbReference>
<dbReference type="AlphaFoldDB" id="A0AAX0YUX4"/>
<comment type="similarity">
    <text evidence="1">Belongs to the LuxM / VanM family.</text>
</comment>
<evidence type="ECO:0000313" key="8">
    <source>
        <dbReference type="Proteomes" id="UP000240728"/>
    </source>
</evidence>
<dbReference type="RefSeq" id="WP_045067059.1">
    <property type="nucleotide sequence ID" value="NZ_JZTB01000003.1"/>
</dbReference>
<evidence type="ECO:0000256" key="1">
    <source>
        <dbReference type="ARBA" id="ARBA00009683"/>
    </source>
</evidence>
<evidence type="ECO:0000256" key="6">
    <source>
        <dbReference type="ARBA" id="ARBA00048576"/>
    </source>
</evidence>
<accession>A0AAX0YUX4</accession>
<sequence length="423" mass="49285">MYLLKEKSLNDSAHVELELKSLLKNSVNVNKNNQNEFLYAIDTYIEISGNIDIFQKIVSYRIKEIEKNHTQRPLKGNLYTILTSDIAKKNISENLLFGLPPLFRLIEKCATKYFENILECWATYECYKITSKATKSQNNHKVGHFMLSNTCDEDDSYKYEIVSNIENDTRLFHTAFSNVALDLSSANLLINIETFIKQQHWYEMLYCLDVSLSSEHFILYQENNGELPLLLSTALIQRGNNQHKWLTFQPFFQTENWTIELSNENLNTLNNCGMYDDDVNYLAQEKRIKNLDRKMLQSVKNKDLVCEIIRMAISGENKKLNFILFLTLKYLTIELYNIGLKIAYTIVEQPSILGFYRSVNSENCEISPYISVCSQHVEGTKLKTYQGIVLTEVMSKIFKESNFRSYNKRIISMRKLERTGIHG</sequence>
<proteinExistence type="inferred from homology"/>
<dbReference type="GO" id="GO:0009372">
    <property type="term" value="P:quorum sensing"/>
    <property type="evidence" value="ECO:0007669"/>
    <property type="project" value="UniProtKB-KW"/>
</dbReference>
<keyword evidence="3" id="KW-0673">Quorum sensing</keyword>